<protein>
    <submittedName>
        <fullName evidence="1">Uncharacterized protein</fullName>
    </submittedName>
</protein>
<reference evidence="1" key="1">
    <citation type="submission" date="2022-11" db="EMBL/GenBank/DDBJ databases">
        <authorList>
            <person name="Petersen C."/>
        </authorList>
    </citation>
    <scope>NUCLEOTIDE SEQUENCE</scope>
    <source>
        <strain evidence="1">IBT 34128</strain>
    </source>
</reference>
<evidence type="ECO:0000313" key="2">
    <source>
        <dbReference type="Proteomes" id="UP001141434"/>
    </source>
</evidence>
<dbReference type="EMBL" id="JAPMSZ010000009">
    <property type="protein sequence ID" value="KAJ5091147.1"/>
    <property type="molecule type" value="Genomic_DNA"/>
</dbReference>
<keyword evidence="2" id="KW-1185">Reference proteome</keyword>
<dbReference type="AlphaFoldDB" id="A0A9W9F033"/>
<dbReference type="RefSeq" id="XP_056509345.1">
    <property type="nucleotide sequence ID" value="XM_056656545.1"/>
</dbReference>
<organism evidence="1 2">
    <name type="scientific">Penicillium alfredii</name>
    <dbReference type="NCBI Taxonomy" id="1506179"/>
    <lineage>
        <taxon>Eukaryota</taxon>
        <taxon>Fungi</taxon>
        <taxon>Dikarya</taxon>
        <taxon>Ascomycota</taxon>
        <taxon>Pezizomycotina</taxon>
        <taxon>Eurotiomycetes</taxon>
        <taxon>Eurotiomycetidae</taxon>
        <taxon>Eurotiales</taxon>
        <taxon>Aspergillaceae</taxon>
        <taxon>Penicillium</taxon>
    </lineage>
</organism>
<accession>A0A9W9F033</accession>
<dbReference type="GeneID" id="81395714"/>
<dbReference type="Proteomes" id="UP001141434">
    <property type="component" value="Unassembled WGS sequence"/>
</dbReference>
<evidence type="ECO:0000313" key="1">
    <source>
        <dbReference type="EMBL" id="KAJ5091147.1"/>
    </source>
</evidence>
<proteinExistence type="predicted"/>
<sequence length="111" mass="13248">MSKWKELELSTPLDVNLWMCEENWCSINWPNDIIQCQVVEWNLTIFLPWSSGDDFRLSSCDKRGRPGFDSPRESHLFYLFYKFSFWTNASSFFLSLHHLRTSRLHQHLTGS</sequence>
<name>A0A9W9F033_9EURO</name>
<reference evidence="1" key="2">
    <citation type="journal article" date="2023" name="IMA Fungus">
        <title>Comparative genomic study of the Penicillium genus elucidates a diverse pangenome and 15 lateral gene transfer events.</title>
        <authorList>
            <person name="Petersen C."/>
            <person name="Sorensen T."/>
            <person name="Nielsen M.R."/>
            <person name="Sondergaard T.E."/>
            <person name="Sorensen J.L."/>
            <person name="Fitzpatrick D.A."/>
            <person name="Frisvad J.C."/>
            <person name="Nielsen K.L."/>
        </authorList>
    </citation>
    <scope>NUCLEOTIDE SEQUENCE</scope>
    <source>
        <strain evidence="1">IBT 34128</strain>
    </source>
</reference>
<gene>
    <name evidence="1" type="ORF">NUU61_006017</name>
</gene>
<comment type="caution">
    <text evidence="1">The sequence shown here is derived from an EMBL/GenBank/DDBJ whole genome shotgun (WGS) entry which is preliminary data.</text>
</comment>